<evidence type="ECO:0000313" key="3">
    <source>
        <dbReference type="Proteomes" id="UP001374579"/>
    </source>
</evidence>
<dbReference type="GO" id="GO:0050660">
    <property type="term" value="F:flavin adenine dinucleotide binding"/>
    <property type="evidence" value="ECO:0007669"/>
    <property type="project" value="TreeGrafter"/>
</dbReference>
<evidence type="ECO:0000256" key="1">
    <source>
        <dbReference type="ARBA" id="ARBA00023002"/>
    </source>
</evidence>
<dbReference type="InterPro" id="IPR050982">
    <property type="entry name" value="Auxin_biosynth/cation_transpt"/>
</dbReference>
<dbReference type="FunFam" id="3.50.50.60:FF:000300">
    <property type="entry name" value="FAD-dependent oxidoreductase domain-containing 2"/>
    <property type="match status" value="1"/>
</dbReference>
<comment type="caution">
    <text evidence="2">The sequence shown here is derived from an EMBL/GenBank/DDBJ whole genome shotgun (WGS) entry which is preliminary data.</text>
</comment>
<dbReference type="Proteomes" id="UP001374579">
    <property type="component" value="Unassembled WGS sequence"/>
</dbReference>
<proteinExistence type="predicted"/>
<keyword evidence="1" id="KW-0560">Oxidoreductase</keyword>
<dbReference type="GO" id="GO:0036503">
    <property type="term" value="P:ERAD pathway"/>
    <property type="evidence" value="ECO:0007669"/>
    <property type="project" value="TreeGrafter"/>
</dbReference>
<evidence type="ECO:0000313" key="2">
    <source>
        <dbReference type="EMBL" id="KAK7111989.1"/>
    </source>
</evidence>
<dbReference type="EMBL" id="JBAMIC010000002">
    <property type="protein sequence ID" value="KAK7111989.1"/>
    <property type="molecule type" value="Genomic_DNA"/>
</dbReference>
<sequence>MTLSRCPSKTLTSSAVALTLVFQLTSLCVLLLTSLTFALTSDPHHYHDYCVIGAGPGGLQIGHFLEKANRDYIIFERSNTSGSFFVDYPRHRTLISINKRYTGKTNKEFNLRHDWNSLLSDDESLLLREYSKEMFPHADRLVDYLRDYQQKLGIKVQLNTEVNNIRTVQNDSAPDGLLHLLDDQHGNTYACKVMVVATGMWKPNIPDVKGMEMAVGYETMSLNPDEYEGKTVLILGRGNAAFEVADGIYGVTNLIHMVSRSRVRLSWETHYVGDLRAINNGLLDTYQLKSLDGLLEAGIEEVTMERTEDGKLMMVAGDMDFDNFAMREPYDKVIRCLGFKFDLSIFGNASDIKTGKGRAKKYVAIDHNYESKTMPGVFVAGTASHSLDWRKSAGGFIHGFRYTAHALATLMEWRYEGVAWPSKTLPVTQLSTHLLKRLNEASGIYQMFQVLGDVAIFSEDGESVEYLEEFPINLIHDLPKHTGHNASRILAVVMEYGPDFSGPGKDIFRYDRATGEPSEAHTSNFLHPVLYYYETPPTKQQMASRTAKEVLPRPVAMHHIVEDFLTLWDGPLSHITPLRRYLDHITSTDLRTRFAEPCFLEAMTFSQPSVACRDQFMQEQGLTSSPAMKEVGHSWVHFSESGVL</sequence>
<dbReference type="PANTHER" id="PTHR43539">
    <property type="entry name" value="FLAVIN-BINDING MONOOXYGENASE-LIKE PROTEIN (AFU_ORTHOLOGUE AFUA_4G09220)"/>
    <property type="match status" value="1"/>
</dbReference>
<dbReference type="GO" id="GO:0005788">
    <property type="term" value="C:endoplasmic reticulum lumen"/>
    <property type="evidence" value="ECO:0007669"/>
    <property type="project" value="TreeGrafter"/>
</dbReference>
<name>A0AAN9BV69_9CAEN</name>
<dbReference type="InterPro" id="IPR036188">
    <property type="entry name" value="FAD/NAD-bd_sf"/>
</dbReference>
<dbReference type="PRINTS" id="PR00368">
    <property type="entry name" value="FADPNR"/>
</dbReference>
<evidence type="ECO:0008006" key="4">
    <source>
        <dbReference type="Google" id="ProtNLM"/>
    </source>
</evidence>
<dbReference type="Pfam" id="PF13738">
    <property type="entry name" value="Pyr_redox_3"/>
    <property type="match status" value="1"/>
</dbReference>
<accession>A0AAN9BV69</accession>
<dbReference type="Gene3D" id="3.50.50.60">
    <property type="entry name" value="FAD/NAD(P)-binding domain"/>
    <property type="match status" value="2"/>
</dbReference>
<dbReference type="GO" id="GO:0004497">
    <property type="term" value="F:monooxygenase activity"/>
    <property type="evidence" value="ECO:0007669"/>
    <property type="project" value="TreeGrafter"/>
</dbReference>
<gene>
    <name evidence="2" type="ORF">V1264_011519</name>
</gene>
<dbReference type="SUPFAM" id="SSF51905">
    <property type="entry name" value="FAD/NAD(P)-binding domain"/>
    <property type="match status" value="1"/>
</dbReference>
<keyword evidence="3" id="KW-1185">Reference proteome</keyword>
<organism evidence="2 3">
    <name type="scientific">Littorina saxatilis</name>
    <dbReference type="NCBI Taxonomy" id="31220"/>
    <lineage>
        <taxon>Eukaryota</taxon>
        <taxon>Metazoa</taxon>
        <taxon>Spiralia</taxon>
        <taxon>Lophotrochozoa</taxon>
        <taxon>Mollusca</taxon>
        <taxon>Gastropoda</taxon>
        <taxon>Caenogastropoda</taxon>
        <taxon>Littorinimorpha</taxon>
        <taxon>Littorinoidea</taxon>
        <taxon>Littorinidae</taxon>
        <taxon>Littorina</taxon>
    </lineage>
</organism>
<reference evidence="2 3" key="1">
    <citation type="submission" date="2024-02" db="EMBL/GenBank/DDBJ databases">
        <title>Chromosome-scale genome assembly of the rough periwinkle Littorina saxatilis.</title>
        <authorList>
            <person name="De Jode A."/>
            <person name="Faria R."/>
            <person name="Formenti G."/>
            <person name="Sims Y."/>
            <person name="Smith T.P."/>
            <person name="Tracey A."/>
            <person name="Wood J.M.D."/>
            <person name="Zagrodzka Z.B."/>
            <person name="Johannesson K."/>
            <person name="Butlin R.K."/>
            <person name="Leder E.H."/>
        </authorList>
    </citation>
    <scope>NUCLEOTIDE SEQUENCE [LARGE SCALE GENOMIC DNA]</scope>
    <source>
        <strain evidence="2">Snail1</strain>
        <tissue evidence="2">Muscle</tissue>
    </source>
</reference>
<protein>
    <recommendedName>
        <fullName evidence="4">FAD-dependent oxidoreductase domain-containing protein 2</fullName>
    </recommendedName>
</protein>
<dbReference type="PANTHER" id="PTHR43539:SF23">
    <property type="entry name" value="FAD-DEPENDENT OXIDOREDUCTASE DOMAIN-CONTAINING PROTEIN 2"/>
    <property type="match status" value="1"/>
</dbReference>
<dbReference type="AlphaFoldDB" id="A0AAN9BV69"/>